<dbReference type="GO" id="GO:0010150">
    <property type="term" value="P:leaf senescence"/>
    <property type="evidence" value="ECO:0007669"/>
    <property type="project" value="UniProtKB-ARBA"/>
</dbReference>
<keyword evidence="4" id="KW-0804">Transcription</keyword>
<dbReference type="PROSITE" id="PS50811">
    <property type="entry name" value="WRKY"/>
    <property type="match status" value="2"/>
</dbReference>
<evidence type="ECO:0000256" key="7">
    <source>
        <dbReference type="SAM" id="MobiDB-lite"/>
    </source>
</evidence>
<evidence type="ECO:0000313" key="9">
    <source>
        <dbReference type="EMBL" id="KAK1630360.1"/>
    </source>
</evidence>
<dbReference type="InterPro" id="IPR036576">
    <property type="entry name" value="WRKY_dom_sf"/>
</dbReference>
<feature type="region of interest" description="Disordered" evidence="7">
    <location>
        <begin position="403"/>
        <end position="457"/>
    </location>
</feature>
<dbReference type="SMART" id="SM00774">
    <property type="entry name" value="WRKY"/>
    <property type="match status" value="2"/>
</dbReference>
<keyword evidence="2" id="KW-0805">Transcription regulation</keyword>
<gene>
    <name evidence="9" type="ORF">QYE76_004675</name>
</gene>
<dbReference type="Gene3D" id="2.20.25.80">
    <property type="entry name" value="WRKY domain"/>
    <property type="match status" value="2"/>
</dbReference>
<evidence type="ECO:0000313" key="10">
    <source>
        <dbReference type="Proteomes" id="UP001231189"/>
    </source>
</evidence>
<feature type="domain" description="WRKY" evidence="8">
    <location>
        <begin position="120"/>
        <end position="183"/>
    </location>
</feature>
<sequence length="650" mass="69822">MEKMVNGNGGGSRLVVTELSHIKELVKQLEVHLGGSPDLCKDLAAQIFTVTEKSIGMIRSGHFDLDGRKRSANGAGLHSPPLSATPSPLSGVSDMPFKTNKKRKMNKGTRQVRVSSAGGGADAPEDDDFSWRKYGQKDILGAQYPRAYYRCTHQKTQGCAATKQVQRVDEDPTLYDVIYNGDHTCVHKTTAAATAMAQPEDARSLLQSLSSGLKVETEGLTPRAQQGWGATTPFSFSSPAVSGLTPSTPENSFWQGVSQPTSLEPSPATSGSNYLSMRAQCELDTMVSALTTATSMPPPAMPTLEDTTFSLDGIDVDLDISDQNFRAGEMENVMNVNGGGSRLVVTELSHIKELVKQLDVHLGGSPDLCKDLAAQIFTVTEKSISMIKSGHFDFDGRKRSAVGAGLDSPPLSATPSPLSGVSDMPFKTNKKRKMDKGKRQVRVSSAGGGADAPEDDGFSWRKYGQKDILGAQYPRAYYRCTHQKTQGCTATKQVQRAHEDPTLYDVIYNGDHTCVHKATAVAATKSQPEVALSLLQSLKVETEGLRPRAQQGWSATTPFSFSSPAVSGLTPSTPENCFWQGVSTPTSLEPSPATSGSNHLSMRVQCELDTMVSAFMAATSMPPPAMEDTTFSLDGIDLDFDISCFFASDC</sequence>
<dbReference type="Pfam" id="PF03106">
    <property type="entry name" value="WRKY"/>
    <property type="match status" value="2"/>
</dbReference>
<dbReference type="PANTHER" id="PTHR32096">
    <property type="entry name" value="WRKY TRANSCRIPTION FACTOR 30-RELATED-RELATED"/>
    <property type="match status" value="1"/>
</dbReference>
<evidence type="ECO:0000256" key="2">
    <source>
        <dbReference type="ARBA" id="ARBA00023015"/>
    </source>
</evidence>
<keyword evidence="10" id="KW-1185">Reference proteome</keyword>
<dbReference type="GO" id="GO:0042542">
    <property type="term" value="P:response to hydrogen peroxide"/>
    <property type="evidence" value="ECO:0007669"/>
    <property type="project" value="UniProtKB-ARBA"/>
</dbReference>
<feature type="region of interest" description="Disordered" evidence="7">
    <location>
        <begin position="69"/>
        <end position="124"/>
    </location>
</feature>
<keyword evidence="5" id="KW-0539">Nucleus</keyword>
<comment type="similarity">
    <text evidence="6">Belongs to the WRKY group III family.</text>
</comment>
<dbReference type="Proteomes" id="UP001231189">
    <property type="component" value="Unassembled WGS sequence"/>
</dbReference>
<evidence type="ECO:0000256" key="4">
    <source>
        <dbReference type="ARBA" id="ARBA00023163"/>
    </source>
</evidence>
<evidence type="ECO:0000259" key="8">
    <source>
        <dbReference type="PROSITE" id="PS50811"/>
    </source>
</evidence>
<comment type="subcellular location">
    <subcellularLocation>
        <location evidence="1">Nucleus</location>
    </subcellularLocation>
</comment>
<dbReference type="AlphaFoldDB" id="A0AAD8W014"/>
<dbReference type="GO" id="GO:0000976">
    <property type="term" value="F:transcription cis-regulatory region binding"/>
    <property type="evidence" value="ECO:0007669"/>
    <property type="project" value="TreeGrafter"/>
</dbReference>
<proteinExistence type="inferred from homology"/>
<dbReference type="FunFam" id="2.20.25.80:FF:000009">
    <property type="entry name" value="WRKY transcription factor 53"/>
    <property type="match status" value="2"/>
</dbReference>
<name>A0AAD8W014_LOLMU</name>
<dbReference type="SUPFAM" id="SSF118290">
    <property type="entry name" value="WRKY DNA-binding domain"/>
    <property type="match status" value="2"/>
</dbReference>
<feature type="compositionally biased region" description="Low complexity" evidence="7">
    <location>
        <begin position="77"/>
        <end position="90"/>
    </location>
</feature>
<evidence type="ECO:0000256" key="3">
    <source>
        <dbReference type="ARBA" id="ARBA00023125"/>
    </source>
</evidence>
<dbReference type="InterPro" id="IPR044810">
    <property type="entry name" value="WRKY_plant"/>
</dbReference>
<comment type="caution">
    <text evidence="9">The sequence shown here is derived from an EMBL/GenBank/DDBJ whole genome shotgun (WGS) entry which is preliminary data.</text>
</comment>
<protein>
    <recommendedName>
        <fullName evidence="8">WRKY domain-containing protein</fullName>
    </recommendedName>
</protein>
<dbReference type="GO" id="GO:0005634">
    <property type="term" value="C:nucleus"/>
    <property type="evidence" value="ECO:0007669"/>
    <property type="project" value="UniProtKB-SubCell"/>
</dbReference>
<organism evidence="9 10">
    <name type="scientific">Lolium multiflorum</name>
    <name type="common">Italian ryegrass</name>
    <name type="synonym">Lolium perenne subsp. multiflorum</name>
    <dbReference type="NCBI Taxonomy" id="4521"/>
    <lineage>
        <taxon>Eukaryota</taxon>
        <taxon>Viridiplantae</taxon>
        <taxon>Streptophyta</taxon>
        <taxon>Embryophyta</taxon>
        <taxon>Tracheophyta</taxon>
        <taxon>Spermatophyta</taxon>
        <taxon>Magnoliopsida</taxon>
        <taxon>Liliopsida</taxon>
        <taxon>Poales</taxon>
        <taxon>Poaceae</taxon>
        <taxon>BOP clade</taxon>
        <taxon>Pooideae</taxon>
        <taxon>Poodae</taxon>
        <taxon>Poeae</taxon>
        <taxon>Poeae Chloroplast Group 2 (Poeae type)</taxon>
        <taxon>Loliodinae</taxon>
        <taxon>Loliinae</taxon>
        <taxon>Lolium</taxon>
    </lineage>
</organism>
<dbReference type="PANTHER" id="PTHR32096:SF143">
    <property type="entry name" value="OS09G0334500 PROTEIN"/>
    <property type="match status" value="1"/>
</dbReference>
<accession>A0AAD8W014</accession>
<evidence type="ECO:0000256" key="6">
    <source>
        <dbReference type="ARBA" id="ARBA00060850"/>
    </source>
</evidence>
<feature type="compositionally biased region" description="Low complexity" evidence="7">
    <location>
        <begin position="406"/>
        <end position="419"/>
    </location>
</feature>
<feature type="domain" description="WRKY" evidence="8">
    <location>
        <begin position="449"/>
        <end position="512"/>
    </location>
</feature>
<evidence type="ECO:0000256" key="1">
    <source>
        <dbReference type="ARBA" id="ARBA00004123"/>
    </source>
</evidence>
<feature type="compositionally biased region" description="Basic residues" evidence="7">
    <location>
        <begin position="428"/>
        <end position="441"/>
    </location>
</feature>
<dbReference type="GO" id="GO:0003700">
    <property type="term" value="F:DNA-binding transcription factor activity"/>
    <property type="evidence" value="ECO:0007669"/>
    <property type="project" value="InterPro"/>
</dbReference>
<dbReference type="InterPro" id="IPR003657">
    <property type="entry name" value="WRKY_dom"/>
</dbReference>
<dbReference type="GO" id="GO:0009751">
    <property type="term" value="P:response to salicylic acid"/>
    <property type="evidence" value="ECO:0007669"/>
    <property type="project" value="UniProtKB-ARBA"/>
</dbReference>
<dbReference type="GO" id="GO:0010193">
    <property type="term" value="P:response to ozone"/>
    <property type="evidence" value="ECO:0007669"/>
    <property type="project" value="UniProtKB-ARBA"/>
</dbReference>
<dbReference type="EMBL" id="JAUUTY010000005">
    <property type="protein sequence ID" value="KAK1630360.1"/>
    <property type="molecule type" value="Genomic_DNA"/>
</dbReference>
<feature type="region of interest" description="Disordered" evidence="7">
    <location>
        <begin position="238"/>
        <end position="271"/>
    </location>
</feature>
<evidence type="ECO:0000256" key="5">
    <source>
        <dbReference type="ARBA" id="ARBA00023242"/>
    </source>
</evidence>
<keyword evidence="3" id="KW-0238">DNA-binding</keyword>
<reference evidence="9" key="1">
    <citation type="submission" date="2023-07" db="EMBL/GenBank/DDBJ databases">
        <title>A chromosome-level genome assembly of Lolium multiflorum.</title>
        <authorList>
            <person name="Chen Y."/>
            <person name="Copetti D."/>
            <person name="Kolliker R."/>
            <person name="Studer B."/>
        </authorList>
    </citation>
    <scope>NUCLEOTIDE SEQUENCE</scope>
    <source>
        <strain evidence="9">02402/16</strain>
        <tissue evidence="9">Leaf</tissue>
    </source>
</reference>